<dbReference type="GeneID" id="101894714"/>
<dbReference type="InterPro" id="IPR007185">
    <property type="entry name" value="DNA_pol_a/d/e_bsu"/>
</dbReference>
<evidence type="ECO:0000256" key="2">
    <source>
        <dbReference type="ARBA" id="ARBA00007299"/>
    </source>
</evidence>
<evidence type="ECO:0000256" key="4">
    <source>
        <dbReference type="ARBA" id="ARBA00022705"/>
    </source>
</evidence>
<feature type="domain" description="DNA polymerase alpha subunit B OB" evidence="9">
    <location>
        <begin position="252"/>
        <end position="353"/>
    </location>
</feature>
<comment type="subcellular location">
    <subcellularLocation>
        <location evidence="1 6">Nucleus</location>
    </subcellularLocation>
</comment>
<dbReference type="Proteomes" id="UP001652621">
    <property type="component" value="Unplaced"/>
</dbReference>
<evidence type="ECO:0000256" key="5">
    <source>
        <dbReference type="ARBA" id="ARBA00023242"/>
    </source>
</evidence>
<evidence type="ECO:0000313" key="11">
    <source>
        <dbReference type="RefSeq" id="XP_058976195.1"/>
    </source>
</evidence>
<accession>A0ABM3URP3</accession>
<dbReference type="PIRSF" id="PIRSF018300">
    <property type="entry name" value="DNA_pol_alph_2"/>
    <property type="match status" value="1"/>
</dbReference>
<keyword evidence="5 6" id="KW-0539">Nucleus</keyword>
<dbReference type="Gene3D" id="3.60.21.60">
    <property type="match status" value="2"/>
</dbReference>
<protein>
    <recommendedName>
        <fullName evidence="3 6">DNA polymerase alpha subunit B</fullName>
    </recommendedName>
</protein>
<keyword evidence="4 6" id="KW-0235">DNA replication</keyword>
<comment type="function">
    <text evidence="6">Accessory subunit of the DNA polymerase alpha complex (also known as the alpha DNA polymerase-primase complex) which plays an essential role in the initiation of DNA synthesis.</text>
</comment>
<comment type="similarity">
    <text evidence="2 6">Belongs to the DNA polymerase alpha subunit B family.</text>
</comment>
<evidence type="ECO:0000259" key="7">
    <source>
        <dbReference type="Pfam" id="PF04042"/>
    </source>
</evidence>
<evidence type="ECO:0000256" key="1">
    <source>
        <dbReference type="ARBA" id="ARBA00004123"/>
    </source>
</evidence>
<proteinExistence type="inferred from homology"/>
<dbReference type="InterPro" id="IPR013627">
    <property type="entry name" value="Pol_alpha_B_N"/>
</dbReference>
<dbReference type="InterPro" id="IPR054300">
    <property type="entry name" value="OB_DPOA2"/>
</dbReference>
<sequence length="622" mass="68430">MESELKQEFDNMGIEPSQEVLFRSVDLCSTYNIEDAAEFVEQWVAFSISNLNGAEPSLEHLNEFERKVFQAKRDKELMAASKKKAGKYPSAISNLTHLNDIASSSSNPLAMYGVDDSDVMDEYMQDSGMMSSMAADDIDSVPGTPSILHTPKAKSALARTPARQNETLFSPASYSPIGTPRTHTAAPGSGKIVYTFGNPSLITNAQWSFTTPQPRISVKQLLQHEGNCLGPGTKAKYMFDNLYEKAEIAGDRVFEIGKALCKKVFGEDTLDYELGQVDMHSQDVIKTIGVVHSDYDGPLDPSSTILVGSNEASCHTVRLNFSKSKSVGIFPGQVIMVSGMNPKGDVLMVEEVITEQNLQPPKPPQIADRLSFVIAAGPYTNDDDLVYDPLQDLVMYLKENRPNVLILCGPFMEAGHKVISDNVTLAEPFEAFFEKMINGIVEAIGQETTILVVASHRDAHADCVYPTMAIQMKKTFPNVHMLPDPSIVDLNGLVIGMTSTDIVDHILAEELAVNAGDKVKRVVNYLLHQKSFYPLNHPKEDQMCLDSDLANKYARIEKIPNILILPSTQKCFLRVVNGCLAINPGRLADNNGGTFARFIINPPAPKEEANLFNYVGCQVRKV</sequence>
<evidence type="ECO:0000259" key="8">
    <source>
        <dbReference type="Pfam" id="PF08418"/>
    </source>
</evidence>
<dbReference type="PANTHER" id="PTHR23061:SF12">
    <property type="entry name" value="DNA POLYMERASE ALPHA SUBUNIT B"/>
    <property type="match status" value="1"/>
</dbReference>
<dbReference type="Pfam" id="PF04042">
    <property type="entry name" value="DNA_pol_E_B"/>
    <property type="match status" value="1"/>
</dbReference>
<evidence type="ECO:0000256" key="3">
    <source>
        <dbReference type="ARBA" id="ARBA00018596"/>
    </source>
</evidence>
<dbReference type="InterPro" id="IPR043034">
    <property type="entry name" value="DNA_pol_alpha_B_N_sf"/>
</dbReference>
<reference evidence="11" key="1">
    <citation type="submission" date="2025-08" db="UniProtKB">
        <authorList>
            <consortium name="RefSeq"/>
        </authorList>
    </citation>
    <scope>IDENTIFICATION</scope>
    <source>
        <strain evidence="11">Aabys</strain>
        <tissue evidence="11">Whole body</tissue>
    </source>
</reference>
<feature type="domain" description="DNA polymerase alpha/delta/epsilon subunit B" evidence="7">
    <location>
        <begin position="372"/>
        <end position="572"/>
    </location>
</feature>
<feature type="domain" description="DNA polymerase alpha subunit B N-terminal" evidence="8">
    <location>
        <begin position="4"/>
        <end position="69"/>
    </location>
</feature>
<organism evidence="10 11">
    <name type="scientific">Musca domestica</name>
    <name type="common">House fly</name>
    <dbReference type="NCBI Taxonomy" id="7370"/>
    <lineage>
        <taxon>Eukaryota</taxon>
        <taxon>Metazoa</taxon>
        <taxon>Ecdysozoa</taxon>
        <taxon>Arthropoda</taxon>
        <taxon>Hexapoda</taxon>
        <taxon>Insecta</taxon>
        <taxon>Pterygota</taxon>
        <taxon>Neoptera</taxon>
        <taxon>Endopterygota</taxon>
        <taxon>Diptera</taxon>
        <taxon>Brachycera</taxon>
        <taxon>Muscomorpha</taxon>
        <taxon>Muscoidea</taxon>
        <taxon>Muscidae</taxon>
        <taxon>Musca</taxon>
    </lineage>
</organism>
<evidence type="ECO:0000259" key="9">
    <source>
        <dbReference type="Pfam" id="PF22062"/>
    </source>
</evidence>
<dbReference type="Pfam" id="PF08418">
    <property type="entry name" value="Pol_alpha_B_N"/>
    <property type="match status" value="1"/>
</dbReference>
<keyword evidence="10" id="KW-1185">Reference proteome</keyword>
<gene>
    <name evidence="11" type="primary">LOC101894714</name>
</gene>
<name>A0ABM3URP3_MUSDO</name>
<dbReference type="RefSeq" id="XP_058976195.1">
    <property type="nucleotide sequence ID" value="XM_059120212.1"/>
</dbReference>
<evidence type="ECO:0000313" key="10">
    <source>
        <dbReference type="Proteomes" id="UP001652621"/>
    </source>
</evidence>
<dbReference type="Gene3D" id="1.10.8.530">
    <property type="entry name" value="DNA polymerase alpha-primase, subunit B, N-terminal domain"/>
    <property type="match status" value="1"/>
</dbReference>
<dbReference type="InterPro" id="IPR016722">
    <property type="entry name" value="DNA_pol_alpha_bsu"/>
</dbReference>
<dbReference type="PANTHER" id="PTHR23061">
    <property type="entry name" value="DNA POLYMERASE 2 ALPHA 70 KDA SUBUNIT"/>
    <property type="match status" value="1"/>
</dbReference>
<evidence type="ECO:0000256" key="6">
    <source>
        <dbReference type="PIRNR" id="PIRNR018300"/>
    </source>
</evidence>
<dbReference type="Pfam" id="PF22062">
    <property type="entry name" value="OB_DPOA2"/>
    <property type="match status" value="1"/>
</dbReference>